<dbReference type="Gene3D" id="1.10.3210.10">
    <property type="entry name" value="Hypothetical protein af1432"/>
    <property type="match status" value="1"/>
</dbReference>
<dbReference type="InterPro" id="IPR052020">
    <property type="entry name" value="Cyclic_di-GMP/3'3'-cGAMP_PDE"/>
</dbReference>
<dbReference type="CDD" id="cd00077">
    <property type="entry name" value="HDc"/>
    <property type="match status" value="1"/>
</dbReference>
<keyword evidence="1" id="KW-0472">Membrane</keyword>
<feature type="transmembrane region" description="Helical" evidence="1">
    <location>
        <begin position="82"/>
        <end position="101"/>
    </location>
</feature>
<evidence type="ECO:0000313" key="2">
    <source>
        <dbReference type="EMBL" id="GAA0621222.1"/>
    </source>
</evidence>
<dbReference type="Pfam" id="PF13487">
    <property type="entry name" value="HD_5"/>
    <property type="match status" value="1"/>
</dbReference>
<dbReference type="InterPro" id="IPR003607">
    <property type="entry name" value="HD/PDEase_dom"/>
</dbReference>
<dbReference type="RefSeq" id="WP_344605131.1">
    <property type="nucleotide sequence ID" value="NZ_BAAAHE010000019.1"/>
</dbReference>
<dbReference type="EMBL" id="BAAAHE010000019">
    <property type="protein sequence ID" value="GAA0621222.1"/>
    <property type="molecule type" value="Genomic_DNA"/>
</dbReference>
<evidence type="ECO:0000313" key="3">
    <source>
        <dbReference type="Proteomes" id="UP001500957"/>
    </source>
</evidence>
<feature type="transmembrane region" description="Helical" evidence="1">
    <location>
        <begin position="187"/>
        <end position="204"/>
    </location>
</feature>
<keyword evidence="1" id="KW-1133">Transmembrane helix</keyword>
<organism evidence="2 3">
    <name type="scientific">Sporichthya brevicatena</name>
    <dbReference type="NCBI Taxonomy" id="171442"/>
    <lineage>
        <taxon>Bacteria</taxon>
        <taxon>Bacillati</taxon>
        <taxon>Actinomycetota</taxon>
        <taxon>Actinomycetes</taxon>
        <taxon>Sporichthyales</taxon>
        <taxon>Sporichthyaceae</taxon>
        <taxon>Sporichthya</taxon>
    </lineage>
</organism>
<accession>A0ABN1GW35</accession>
<name>A0ABN1GW35_9ACTN</name>
<feature type="transmembrane region" description="Helical" evidence="1">
    <location>
        <begin position="113"/>
        <end position="131"/>
    </location>
</feature>
<feature type="transmembrane region" description="Helical" evidence="1">
    <location>
        <begin position="143"/>
        <end position="166"/>
    </location>
</feature>
<dbReference type="Proteomes" id="UP001500957">
    <property type="component" value="Unassembled WGS sequence"/>
</dbReference>
<evidence type="ECO:0000256" key="1">
    <source>
        <dbReference type="SAM" id="Phobius"/>
    </source>
</evidence>
<dbReference type="SUPFAM" id="SSF109604">
    <property type="entry name" value="HD-domain/PDEase-like"/>
    <property type="match status" value="1"/>
</dbReference>
<comment type="caution">
    <text evidence="2">The sequence shown here is derived from an EMBL/GenBank/DDBJ whole genome shotgun (WGS) entry which is preliminary data.</text>
</comment>
<feature type="transmembrane region" description="Helical" evidence="1">
    <location>
        <begin position="210"/>
        <end position="226"/>
    </location>
</feature>
<gene>
    <name evidence="2" type="ORF">GCM10009547_24850</name>
</gene>
<sequence>MRSHIGPLIPVAAVVVVAAVAHTGAVGVVDPWVALAFAAFVAFGELVRLTLPGERDAAPLGVAGALAYCLLPEVAGTPAEHGASQVVAVAAIGILVGGLPHAAAGRVIGLEDAARRLLVVAAAAAAFRPVVDPDGAGLEPGPALAVVMIGVLLGVLVLDALLAALSRASTERARLAATWRDELRTELSIGSAIGATGMLIALAVGVMDLWAIPVFCAPLLLTQFSFRRFVAIRETYLQTVRSLSRVTELGGYTETGHARRVSELALAVGRELGLAGDDLRDLEYAALMHDLGQLSLAEPIPGGATIMVDAGEQRRIAEEGARVIRATGVLDRVADMVERSTEPYRRPHEALDPTLPLGASVIKAANAFDDLVGESTSPRVRLDALERLRLGMAYEYDPRVVAALSRVVERSLKSSV</sequence>
<dbReference type="PANTHER" id="PTHR45228:SF4">
    <property type="entry name" value="LIPOPROTEIN"/>
    <property type="match status" value="1"/>
</dbReference>
<keyword evidence="1" id="KW-0812">Transmembrane</keyword>
<dbReference type="PANTHER" id="PTHR45228">
    <property type="entry name" value="CYCLIC DI-GMP PHOSPHODIESTERASE TM_0186-RELATED"/>
    <property type="match status" value="1"/>
</dbReference>
<proteinExistence type="predicted"/>
<protein>
    <submittedName>
        <fullName evidence="2">Metal-dependent phosphohydrolase</fullName>
    </submittedName>
</protein>
<reference evidence="2 3" key="1">
    <citation type="journal article" date="2019" name="Int. J. Syst. Evol. Microbiol.">
        <title>The Global Catalogue of Microorganisms (GCM) 10K type strain sequencing project: providing services to taxonomists for standard genome sequencing and annotation.</title>
        <authorList>
            <consortium name="The Broad Institute Genomics Platform"/>
            <consortium name="The Broad Institute Genome Sequencing Center for Infectious Disease"/>
            <person name="Wu L."/>
            <person name="Ma J."/>
        </authorList>
    </citation>
    <scope>NUCLEOTIDE SEQUENCE [LARGE SCALE GENOMIC DNA]</scope>
    <source>
        <strain evidence="2 3">JCM 10671</strain>
    </source>
</reference>
<keyword evidence="3" id="KW-1185">Reference proteome</keyword>